<gene>
    <name evidence="1" type="ORF">BEMITA_LOCUS169</name>
</gene>
<proteinExistence type="predicted"/>
<keyword evidence="2" id="KW-1185">Reference proteome</keyword>
<feature type="non-terminal residue" evidence="1">
    <location>
        <position position="1"/>
    </location>
</feature>
<name>A0AAI8UV19_BEMTA</name>
<dbReference type="EMBL" id="CAKKNF020000034">
    <property type="protein sequence ID" value="CAH0747834.1"/>
    <property type="molecule type" value="Genomic_DNA"/>
</dbReference>
<evidence type="ECO:0000313" key="2">
    <source>
        <dbReference type="Proteomes" id="UP001152759"/>
    </source>
</evidence>
<reference evidence="1" key="1">
    <citation type="submission" date="2021-12" db="EMBL/GenBank/DDBJ databases">
        <authorList>
            <person name="King R."/>
        </authorList>
    </citation>
    <scope>NUCLEOTIDE SEQUENCE</scope>
</reference>
<dbReference type="Gene3D" id="2.60.20.10">
    <property type="entry name" value="Crystallins"/>
    <property type="match status" value="1"/>
</dbReference>
<organism evidence="1 2">
    <name type="scientific">Bemisia tabaci</name>
    <name type="common">Sweetpotato whitefly</name>
    <name type="synonym">Aleurodes tabaci</name>
    <dbReference type="NCBI Taxonomy" id="7038"/>
    <lineage>
        <taxon>Eukaryota</taxon>
        <taxon>Metazoa</taxon>
        <taxon>Ecdysozoa</taxon>
        <taxon>Arthropoda</taxon>
        <taxon>Hexapoda</taxon>
        <taxon>Insecta</taxon>
        <taxon>Pterygota</taxon>
        <taxon>Neoptera</taxon>
        <taxon>Paraneoptera</taxon>
        <taxon>Hemiptera</taxon>
        <taxon>Sternorrhyncha</taxon>
        <taxon>Aleyrodoidea</taxon>
        <taxon>Aleyrodidae</taxon>
        <taxon>Aleyrodinae</taxon>
        <taxon>Bemisia</taxon>
    </lineage>
</organism>
<dbReference type="InterPro" id="IPR011024">
    <property type="entry name" value="G_crystallin-like"/>
</dbReference>
<comment type="caution">
    <text evidence="1">The sequence shown here is derived from an EMBL/GenBank/DDBJ whole genome shotgun (WGS) entry which is preliminary data.</text>
</comment>
<dbReference type="SUPFAM" id="SSF49695">
    <property type="entry name" value="gamma-Crystallin-like"/>
    <property type="match status" value="1"/>
</dbReference>
<sequence>CDIPVQGCQPVCPELVKQASSAQGDAQCVNAYSEANCDGFLGTLTFSDGKPYLDFKNKVVQDSISSIGECVRNNSVIFYEHKNFGGKRCDMQVKQSCQPICPGLEKQASSAQGFIICVHVYANANCTDPLGAMKFSDKTSYLDFSGTSFQDAISSMKAC</sequence>
<protein>
    <submittedName>
        <fullName evidence="1">Uncharacterized protein</fullName>
    </submittedName>
</protein>
<dbReference type="Proteomes" id="UP001152759">
    <property type="component" value="Unassembled WGS sequence"/>
</dbReference>
<dbReference type="AlphaFoldDB" id="A0AAI8UV19"/>
<accession>A0AAI8UV19</accession>
<evidence type="ECO:0000313" key="1">
    <source>
        <dbReference type="EMBL" id="CAH0747834.1"/>
    </source>
</evidence>